<keyword evidence="2" id="KW-1185">Reference proteome</keyword>
<accession>A0A401UQ87</accession>
<organism evidence="1 2">
    <name type="scientific">Clostridium tagluense</name>
    <dbReference type="NCBI Taxonomy" id="360422"/>
    <lineage>
        <taxon>Bacteria</taxon>
        <taxon>Bacillati</taxon>
        <taxon>Bacillota</taxon>
        <taxon>Clostridia</taxon>
        <taxon>Eubacteriales</taxon>
        <taxon>Clostridiaceae</taxon>
        <taxon>Clostridium</taxon>
    </lineage>
</organism>
<dbReference type="Proteomes" id="UP000287872">
    <property type="component" value="Unassembled WGS sequence"/>
</dbReference>
<name>A0A401UQ87_9CLOT</name>
<evidence type="ECO:0000313" key="2">
    <source>
        <dbReference type="Proteomes" id="UP000287872"/>
    </source>
</evidence>
<proteinExistence type="predicted"/>
<dbReference type="AlphaFoldDB" id="A0A401UQ87"/>
<protein>
    <submittedName>
        <fullName evidence="1">Uncharacterized protein</fullName>
    </submittedName>
</protein>
<dbReference type="EMBL" id="BHYK01000021">
    <property type="protein sequence ID" value="GCD11687.1"/>
    <property type="molecule type" value="Genomic_DNA"/>
</dbReference>
<comment type="caution">
    <text evidence="1">The sequence shown here is derived from an EMBL/GenBank/DDBJ whole genome shotgun (WGS) entry which is preliminary data.</text>
</comment>
<sequence length="87" mass="10196">MEIEVWEAMKKIKENDTLVFKYIVKNQTEVEKKKRTSCYYLVPSFWAGNLFIRLVEKDSSGKLLYPEAIPMGKNLYCIESKDLEGLI</sequence>
<gene>
    <name evidence="1" type="ORF">Ctaglu_33100</name>
</gene>
<reference evidence="1 2" key="1">
    <citation type="submission" date="2018-11" db="EMBL/GenBank/DDBJ databases">
        <title>Genome sequencing and assembly of Clostridium tagluense strain A121.</title>
        <authorList>
            <person name="Murakami T."/>
            <person name="Segawa T."/>
            <person name="Shcherbakova V.A."/>
            <person name="Mori H."/>
            <person name="Yoshimura Y."/>
        </authorList>
    </citation>
    <scope>NUCLEOTIDE SEQUENCE [LARGE SCALE GENOMIC DNA]</scope>
    <source>
        <strain evidence="1 2">A121</strain>
    </source>
</reference>
<evidence type="ECO:0000313" key="1">
    <source>
        <dbReference type="EMBL" id="GCD11687.1"/>
    </source>
</evidence>